<protein>
    <submittedName>
        <fullName evidence="1">7455_t:CDS:1</fullName>
    </submittedName>
</protein>
<name>A0A9N9E418_9GLOM</name>
<dbReference type="OrthoDB" id="2440476at2759"/>
<reference evidence="1" key="1">
    <citation type="submission" date="2021-06" db="EMBL/GenBank/DDBJ databases">
        <authorList>
            <person name="Kallberg Y."/>
            <person name="Tangrot J."/>
            <person name="Rosling A."/>
        </authorList>
    </citation>
    <scope>NUCLEOTIDE SEQUENCE</scope>
    <source>
        <strain evidence="1">AZ414A</strain>
    </source>
</reference>
<dbReference type="AlphaFoldDB" id="A0A9N9E418"/>
<feature type="non-terminal residue" evidence="1">
    <location>
        <position position="1"/>
    </location>
</feature>
<comment type="caution">
    <text evidence="1">The sequence shown here is derived from an EMBL/GenBank/DDBJ whole genome shotgun (WGS) entry which is preliminary data.</text>
</comment>
<dbReference type="Proteomes" id="UP000789706">
    <property type="component" value="Unassembled WGS sequence"/>
</dbReference>
<evidence type="ECO:0000313" key="2">
    <source>
        <dbReference type="Proteomes" id="UP000789706"/>
    </source>
</evidence>
<dbReference type="EMBL" id="CAJVPK010007711">
    <property type="protein sequence ID" value="CAG8657647.1"/>
    <property type="molecule type" value="Genomic_DNA"/>
</dbReference>
<accession>A0A9N9E418</accession>
<sequence>SDLPPLILNPLRVSRGIIFTGGPNRIVLTDTFVTDLISAIRVSSELTDSERSNLLNSLIRATHHLWQGL</sequence>
<proteinExistence type="predicted"/>
<keyword evidence="2" id="KW-1185">Reference proteome</keyword>
<evidence type="ECO:0000313" key="1">
    <source>
        <dbReference type="EMBL" id="CAG8657647.1"/>
    </source>
</evidence>
<organism evidence="1 2">
    <name type="scientific">Diversispora eburnea</name>
    <dbReference type="NCBI Taxonomy" id="1213867"/>
    <lineage>
        <taxon>Eukaryota</taxon>
        <taxon>Fungi</taxon>
        <taxon>Fungi incertae sedis</taxon>
        <taxon>Mucoromycota</taxon>
        <taxon>Glomeromycotina</taxon>
        <taxon>Glomeromycetes</taxon>
        <taxon>Diversisporales</taxon>
        <taxon>Diversisporaceae</taxon>
        <taxon>Diversispora</taxon>
    </lineage>
</organism>
<gene>
    <name evidence="1" type="ORF">DEBURN_LOCUS11653</name>
</gene>